<feature type="region of interest" description="Disordered" evidence="1">
    <location>
        <begin position="1"/>
        <end position="332"/>
    </location>
</feature>
<feature type="compositionally biased region" description="Basic and acidic residues" evidence="1">
    <location>
        <begin position="185"/>
        <end position="194"/>
    </location>
</feature>
<feature type="compositionally biased region" description="Acidic residues" evidence="1">
    <location>
        <begin position="308"/>
        <end position="317"/>
    </location>
</feature>
<dbReference type="InterPro" id="IPR012291">
    <property type="entry name" value="CBM2_carb-bd_dom_sf"/>
</dbReference>
<feature type="compositionally biased region" description="Acidic residues" evidence="1">
    <location>
        <begin position="382"/>
        <end position="405"/>
    </location>
</feature>
<dbReference type="Proteomes" id="UP001144036">
    <property type="component" value="Unassembled WGS sequence"/>
</dbReference>
<feature type="compositionally biased region" description="Basic and acidic residues" evidence="1">
    <location>
        <begin position="99"/>
        <end position="109"/>
    </location>
</feature>
<gene>
    <name evidence="3" type="ORF">OUY22_27335</name>
</gene>
<name>A0ABT4SIT3_9ACTN</name>
<keyword evidence="4" id="KW-1185">Reference proteome</keyword>
<feature type="region of interest" description="Disordered" evidence="1">
    <location>
        <begin position="353"/>
        <end position="500"/>
    </location>
</feature>
<dbReference type="EMBL" id="JAPNNL010000139">
    <property type="protein sequence ID" value="MDA0637134.1"/>
    <property type="molecule type" value="Genomic_DNA"/>
</dbReference>
<accession>A0ABT4SIT3</accession>
<evidence type="ECO:0000313" key="4">
    <source>
        <dbReference type="Proteomes" id="UP001144036"/>
    </source>
</evidence>
<sequence length="599" mass="63460">MAANCNRQKGLCMGRHGTGGSEDANDRGDSAFWGPDNQQSDSFWDKDDRPEPPGWPSLPDQPEVTGQWAPMPKRDTPATGHRSDPFETTGAFAASPRPGADHGRPRDDQPFETTGAFARPQSWDDAPDGPPQGRLPGEGPKPGHGPADPHGAFRPPAGDPFADAHDPFRSQQSDPHDPFGSPQSDPHDPFRSQRSDPFGQADPHDPFGQGDPHGAFRPPRDDPFGGDTQGLPREQGDPFGQEATGRFDVPGLPPEPGDVKVAGEPTMIARTPAWAEAETGFLGPDRSGEEQGRPEPRRGRGRRKPSDDPDDLDDLDGLDSRSGGRSRGRGRLALLSVAAVAVVLGGTVIGVKMLSGGDEACPGGRCAAVQASNQPGPQVSEPVEEETEPVEEEETPDEEATEEAQPEPTRSDTGSPAPRRTSAPTARPSKTRSASPVEDEPVDEQTVEEVTDDEVTDEPSESPWPDDVGNGTIPTQGVPQPDPTPTTEAPSRSRPLSGGAATVNVRFNVDRQRVADYTATMSVTNDSPRTLDSFTVSMPVRGKILDVRDVEWTQDGNLLIVDITTPIAAGDSAELTISATGRAGTPKNCGLVGGDCTIA</sequence>
<comment type="caution">
    <text evidence="3">The sequence shown here is derived from an EMBL/GenBank/DDBJ whole genome shotgun (WGS) entry which is preliminary data.</text>
</comment>
<keyword evidence="2" id="KW-0812">Transmembrane</keyword>
<keyword evidence="2" id="KW-1133">Transmembrane helix</keyword>
<feature type="compositionally biased region" description="Basic and acidic residues" evidence="1">
    <location>
        <begin position="72"/>
        <end position="85"/>
    </location>
</feature>
<keyword evidence="2" id="KW-0472">Membrane</keyword>
<protein>
    <recommendedName>
        <fullName evidence="5">CBM2 domain-containing protein</fullName>
    </recommendedName>
</protein>
<dbReference type="SUPFAM" id="SSF49384">
    <property type="entry name" value="Carbohydrate-binding domain"/>
    <property type="match status" value="1"/>
</dbReference>
<feature type="compositionally biased region" description="Basic and acidic residues" evidence="1">
    <location>
        <begin position="286"/>
        <end position="298"/>
    </location>
</feature>
<organism evidence="3 4">
    <name type="scientific">Nonomuraea corallina</name>
    <dbReference type="NCBI Taxonomy" id="2989783"/>
    <lineage>
        <taxon>Bacteria</taxon>
        <taxon>Bacillati</taxon>
        <taxon>Actinomycetota</taxon>
        <taxon>Actinomycetes</taxon>
        <taxon>Streptosporangiales</taxon>
        <taxon>Streptosporangiaceae</taxon>
        <taxon>Nonomuraea</taxon>
    </lineage>
</organism>
<dbReference type="InterPro" id="IPR008965">
    <property type="entry name" value="CBM2/CBM3_carb-bd_dom_sf"/>
</dbReference>
<evidence type="ECO:0000256" key="1">
    <source>
        <dbReference type="SAM" id="MobiDB-lite"/>
    </source>
</evidence>
<evidence type="ECO:0000313" key="3">
    <source>
        <dbReference type="EMBL" id="MDA0637134.1"/>
    </source>
</evidence>
<evidence type="ECO:0000256" key="2">
    <source>
        <dbReference type="SAM" id="Phobius"/>
    </source>
</evidence>
<dbReference type="RefSeq" id="WP_270158040.1">
    <property type="nucleotide sequence ID" value="NZ_JAPNNL010000139.1"/>
</dbReference>
<evidence type="ECO:0008006" key="5">
    <source>
        <dbReference type="Google" id="ProtNLM"/>
    </source>
</evidence>
<feature type="compositionally biased region" description="Acidic residues" evidence="1">
    <location>
        <begin position="437"/>
        <end position="460"/>
    </location>
</feature>
<dbReference type="Gene3D" id="2.60.40.290">
    <property type="match status" value="1"/>
</dbReference>
<feature type="transmembrane region" description="Helical" evidence="2">
    <location>
        <begin position="332"/>
        <end position="351"/>
    </location>
</feature>
<reference evidence="3" key="1">
    <citation type="submission" date="2022-11" db="EMBL/GenBank/DDBJ databases">
        <title>Nonomuraea corallina sp. nov., a new species of the genus Nonomuraea isolated from sea side sediment in Thai sea.</title>
        <authorList>
            <person name="Ngamcharungchit C."/>
            <person name="Matsumoto A."/>
            <person name="Suriyachadkun C."/>
            <person name="Panbangred W."/>
            <person name="Inahashi Y."/>
            <person name="Intra B."/>
        </authorList>
    </citation>
    <scope>NUCLEOTIDE SEQUENCE</scope>
    <source>
        <strain evidence="3">MCN248</strain>
    </source>
</reference>
<proteinExistence type="predicted"/>